<evidence type="ECO:0000256" key="1">
    <source>
        <dbReference type="ARBA" id="ARBA00006272"/>
    </source>
</evidence>
<dbReference type="PIRSF" id="PIRSF001123">
    <property type="entry name" value="PepA_GA"/>
    <property type="match status" value="1"/>
</dbReference>
<gene>
    <name evidence="6" type="primary">ysdC_38</name>
    <name evidence="6" type="ORF">SDC9_131853</name>
</gene>
<dbReference type="EC" id="3.4.11.-" evidence="6"/>
<sequence length="329" mass="35103">MDMLLKTLCDMVSPSGCEEKIMKLISKEAGPYADDMEKDGLGSLIVHKKGPGKKLALYAHADEIGFIATYIDDNGFVYFSALGGISVENIIRRAVIFTNGVRGVISYPEKIKVADLKINDCYIDIGTLSKEESSRLISIGQCATYEAKLVKIGQRVVGKAVDNRAGCFVLLEALKQIKHSEYDLYFIFTVQEEVGLRGAKTATYKVDPDIALAVDTTGSGDTPDGLKMDVKLSKGPAIKIKDGGVITHPKVKNWLFASAKKAGIPFQSEVIAEGSTDAGAASVSRGGVMSGGIAIPARYFHTAVESADLGDINGAVQLILSAVGTEMED</sequence>
<dbReference type="SUPFAM" id="SSF101821">
    <property type="entry name" value="Aminopeptidase/glucanase lid domain"/>
    <property type="match status" value="1"/>
</dbReference>
<dbReference type="EMBL" id="VSSQ01033246">
    <property type="protein sequence ID" value="MPM84777.1"/>
    <property type="molecule type" value="Genomic_DNA"/>
</dbReference>
<keyword evidence="4" id="KW-0479">Metal-binding</keyword>
<dbReference type="GO" id="GO:0006508">
    <property type="term" value="P:proteolysis"/>
    <property type="evidence" value="ECO:0007669"/>
    <property type="project" value="UniProtKB-KW"/>
</dbReference>
<name>A0A645D6G1_9ZZZZ</name>
<evidence type="ECO:0000256" key="5">
    <source>
        <dbReference type="ARBA" id="ARBA00022801"/>
    </source>
</evidence>
<evidence type="ECO:0000313" key="6">
    <source>
        <dbReference type="EMBL" id="MPM84777.1"/>
    </source>
</evidence>
<organism evidence="6">
    <name type="scientific">bioreactor metagenome</name>
    <dbReference type="NCBI Taxonomy" id="1076179"/>
    <lineage>
        <taxon>unclassified sequences</taxon>
        <taxon>metagenomes</taxon>
        <taxon>ecological metagenomes</taxon>
    </lineage>
</organism>
<dbReference type="Gene3D" id="3.40.630.10">
    <property type="entry name" value="Zn peptidases"/>
    <property type="match status" value="1"/>
</dbReference>
<evidence type="ECO:0000256" key="4">
    <source>
        <dbReference type="ARBA" id="ARBA00022723"/>
    </source>
</evidence>
<dbReference type="PANTHER" id="PTHR32481">
    <property type="entry name" value="AMINOPEPTIDASE"/>
    <property type="match status" value="1"/>
</dbReference>
<keyword evidence="5 6" id="KW-0378">Hydrolase</keyword>
<keyword evidence="2 6" id="KW-0031">Aminopeptidase</keyword>
<dbReference type="PANTHER" id="PTHR32481:SF9">
    <property type="entry name" value="ENDOGLUCANASE"/>
    <property type="match status" value="1"/>
</dbReference>
<proteinExistence type="inferred from homology"/>
<dbReference type="GO" id="GO:0046872">
    <property type="term" value="F:metal ion binding"/>
    <property type="evidence" value="ECO:0007669"/>
    <property type="project" value="UniProtKB-KW"/>
</dbReference>
<accession>A0A645D6G1</accession>
<dbReference type="GO" id="GO:0004177">
    <property type="term" value="F:aminopeptidase activity"/>
    <property type="evidence" value="ECO:0007669"/>
    <property type="project" value="UniProtKB-KW"/>
</dbReference>
<keyword evidence="3" id="KW-0645">Protease</keyword>
<comment type="caution">
    <text evidence="6">The sequence shown here is derived from an EMBL/GenBank/DDBJ whole genome shotgun (WGS) entry which is preliminary data.</text>
</comment>
<dbReference type="InterPro" id="IPR051464">
    <property type="entry name" value="Peptidase_M42_aminopept"/>
</dbReference>
<dbReference type="SUPFAM" id="SSF53187">
    <property type="entry name" value="Zn-dependent exopeptidases"/>
    <property type="match status" value="1"/>
</dbReference>
<dbReference type="InterPro" id="IPR008007">
    <property type="entry name" value="Peptidase_M42"/>
</dbReference>
<dbReference type="AlphaFoldDB" id="A0A645D6G1"/>
<dbReference type="Pfam" id="PF05343">
    <property type="entry name" value="Peptidase_M42"/>
    <property type="match status" value="1"/>
</dbReference>
<protein>
    <submittedName>
        <fullName evidence="6">Putative aminopeptidase YsdC</fullName>
        <ecNumber evidence="6">3.4.11.-</ecNumber>
    </submittedName>
</protein>
<comment type="similarity">
    <text evidence="1">Belongs to the peptidase M42 family.</text>
</comment>
<dbReference type="Gene3D" id="2.40.30.40">
    <property type="entry name" value="Peptidase M42, domain 2"/>
    <property type="match status" value="1"/>
</dbReference>
<evidence type="ECO:0000256" key="2">
    <source>
        <dbReference type="ARBA" id="ARBA00022438"/>
    </source>
</evidence>
<dbReference type="InterPro" id="IPR023367">
    <property type="entry name" value="Peptidase_M42_dom2"/>
</dbReference>
<evidence type="ECO:0000256" key="3">
    <source>
        <dbReference type="ARBA" id="ARBA00022670"/>
    </source>
</evidence>
<reference evidence="6" key="1">
    <citation type="submission" date="2019-08" db="EMBL/GenBank/DDBJ databases">
        <authorList>
            <person name="Kucharzyk K."/>
            <person name="Murdoch R.W."/>
            <person name="Higgins S."/>
            <person name="Loffler F."/>
        </authorList>
    </citation>
    <scope>NUCLEOTIDE SEQUENCE</scope>
</reference>